<evidence type="ECO:0000256" key="7">
    <source>
        <dbReference type="ARBA" id="ARBA00022989"/>
    </source>
</evidence>
<dbReference type="SUPFAM" id="SSF48264">
    <property type="entry name" value="Cytochrome P450"/>
    <property type="match status" value="1"/>
</dbReference>
<evidence type="ECO:0000313" key="14">
    <source>
        <dbReference type="EMBL" id="KAJ4839816.1"/>
    </source>
</evidence>
<comment type="subcellular location">
    <subcellularLocation>
        <location evidence="2">Membrane</location>
        <topology evidence="2">Single-pass membrane protein</topology>
    </subcellularLocation>
</comment>
<evidence type="ECO:0000256" key="3">
    <source>
        <dbReference type="ARBA" id="ARBA00010617"/>
    </source>
</evidence>
<dbReference type="Gene3D" id="1.10.630.10">
    <property type="entry name" value="Cytochrome P450"/>
    <property type="match status" value="1"/>
</dbReference>
<comment type="similarity">
    <text evidence="3 13">Belongs to the cytochrome P450 family.</text>
</comment>
<evidence type="ECO:0000313" key="15">
    <source>
        <dbReference type="Proteomes" id="UP001141552"/>
    </source>
</evidence>
<evidence type="ECO:0000256" key="9">
    <source>
        <dbReference type="ARBA" id="ARBA00023004"/>
    </source>
</evidence>
<gene>
    <name evidence="14" type="ORF">Tsubulata_027074</name>
</gene>
<reference evidence="14" key="2">
    <citation type="journal article" date="2023" name="Plants (Basel)">
        <title>Annotation of the Turnera subulata (Passifloraceae) Draft Genome Reveals the S-Locus Evolved after the Divergence of Turneroideae from Passifloroideae in a Stepwise Manner.</title>
        <authorList>
            <person name="Henning P.M."/>
            <person name="Roalson E.H."/>
            <person name="Mir W."/>
            <person name="McCubbin A.G."/>
            <person name="Shore J.S."/>
        </authorList>
    </citation>
    <scope>NUCLEOTIDE SEQUENCE</scope>
    <source>
        <strain evidence="14">F60SS</strain>
    </source>
</reference>
<evidence type="ECO:0000256" key="10">
    <source>
        <dbReference type="ARBA" id="ARBA00023033"/>
    </source>
</evidence>
<evidence type="ECO:0000256" key="12">
    <source>
        <dbReference type="PIRSR" id="PIRSR602401-1"/>
    </source>
</evidence>
<dbReference type="EMBL" id="JAKUCV010003186">
    <property type="protein sequence ID" value="KAJ4839816.1"/>
    <property type="molecule type" value="Genomic_DNA"/>
</dbReference>
<dbReference type="InterPro" id="IPR001128">
    <property type="entry name" value="Cyt_P450"/>
</dbReference>
<reference evidence="14" key="1">
    <citation type="submission" date="2022-02" db="EMBL/GenBank/DDBJ databases">
        <authorList>
            <person name="Henning P.M."/>
            <person name="McCubbin A.G."/>
            <person name="Shore J.S."/>
        </authorList>
    </citation>
    <scope>NUCLEOTIDE SEQUENCE</scope>
    <source>
        <strain evidence="14">F60SS</strain>
        <tissue evidence="14">Leaves</tissue>
    </source>
</reference>
<keyword evidence="7" id="KW-1133">Transmembrane helix</keyword>
<keyword evidence="9 12" id="KW-0408">Iron</keyword>
<keyword evidence="4 12" id="KW-0349">Heme</keyword>
<dbReference type="PROSITE" id="PS00086">
    <property type="entry name" value="CYTOCHROME_P450"/>
    <property type="match status" value="1"/>
</dbReference>
<dbReference type="Proteomes" id="UP001141552">
    <property type="component" value="Unassembled WGS sequence"/>
</dbReference>
<dbReference type="AlphaFoldDB" id="A0A9Q0FY93"/>
<comment type="caution">
    <text evidence="14">The sequence shown here is derived from an EMBL/GenBank/DDBJ whole genome shotgun (WGS) entry which is preliminary data.</text>
</comment>
<evidence type="ECO:0008006" key="16">
    <source>
        <dbReference type="Google" id="ProtNLM"/>
    </source>
</evidence>
<dbReference type="InterPro" id="IPR036396">
    <property type="entry name" value="Cyt_P450_sf"/>
</dbReference>
<feature type="binding site" description="axial binding residue" evidence="12">
    <location>
        <position position="156"/>
    </location>
    <ligand>
        <name>heme</name>
        <dbReference type="ChEBI" id="CHEBI:30413"/>
    </ligand>
    <ligandPart>
        <name>Fe</name>
        <dbReference type="ChEBI" id="CHEBI:18248"/>
    </ligandPart>
</feature>
<keyword evidence="15" id="KW-1185">Reference proteome</keyword>
<dbReference type="GO" id="GO:0020037">
    <property type="term" value="F:heme binding"/>
    <property type="evidence" value="ECO:0007669"/>
    <property type="project" value="InterPro"/>
</dbReference>
<dbReference type="GO" id="GO:0004497">
    <property type="term" value="F:monooxygenase activity"/>
    <property type="evidence" value="ECO:0007669"/>
    <property type="project" value="UniProtKB-KW"/>
</dbReference>
<comment type="cofactor">
    <cofactor evidence="1 12">
        <name>heme</name>
        <dbReference type="ChEBI" id="CHEBI:30413"/>
    </cofactor>
</comment>
<dbReference type="GO" id="GO:0016705">
    <property type="term" value="F:oxidoreductase activity, acting on paired donors, with incorporation or reduction of molecular oxygen"/>
    <property type="evidence" value="ECO:0007669"/>
    <property type="project" value="InterPro"/>
</dbReference>
<evidence type="ECO:0000256" key="4">
    <source>
        <dbReference type="ARBA" id="ARBA00022617"/>
    </source>
</evidence>
<evidence type="ECO:0000256" key="13">
    <source>
        <dbReference type="RuleBase" id="RU000461"/>
    </source>
</evidence>
<evidence type="ECO:0000256" key="8">
    <source>
        <dbReference type="ARBA" id="ARBA00023002"/>
    </source>
</evidence>
<dbReference type="FunFam" id="1.10.630.10:FF:000126">
    <property type="entry name" value="Predicted protein"/>
    <property type="match status" value="1"/>
</dbReference>
<evidence type="ECO:0000256" key="6">
    <source>
        <dbReference type="ARBA" id="ARBA00022723"/>
    </source>
</evidence>
<evidence type="ECO:0000256" key="2">
    <source>
        <dbReference type="ARBA" id="ARBA00004167"/>
    </source>
</evidence>
<dbReference type="Pfam" id="PF00067">
    <property type="entry name" value="p450"/>
    <property type="match status" value="1"/>
</dbReference>
<dbReference type="OrthoDB" id="2789670at2759"/>
<dbReference type="InterPro" id="IPR002401">
    <property type="entry name" value="Cyt_P450_E_grp-I"/>
</dbReference>
<keyword evidence="6 12" id="KW-0479">Metal-binding</keyword>
<keyword evidence="10 13" id="KW-0503">Monooxygenase</keyword>
<keyword evidence="5" id="KW-0812">Transmembrane</keyword>
<dbReference type="GO" id="GO:0016020">
    <property type="term" value="C:membrane"/>
    <property type="evidence" value="ECO:0007669"/>
    <property type="project" value="UniProtKB-SubCell"/>
</dbReference>
<organism evidence="14 15">
    <name type="scientific">Turnera subulata</name>
    <dbReference type="NCBI Taxonomy" id="218843"/>
    <lineage>
        <taxon>Eukaryota</taxon>
        <taxon>Viridiplantae</taxon>
        <taxon>Streptophyta</taxon>
        <taxon>Embryophyta</taxon>
        <taxon>Tracheophyta</taxon>
        <taxon>Spermatophyta</taxon>
        <taxon>Magnoliopsida</taxon>
        <taxon>eudicotyledons</taxon>
        <taxon>Gunneridae</taxon>
        <taxon>Pentapetalae</taxon>
        <taxon>rosids</taxon>
        <taxon>fabids</taxon>
        <taxon>Malpighiales</taxon>
        <taxon>Passifloraceae</taxon>
        <taxon>Turnera</taxon>
    </lineage>
</organism>
<dbReference type="GO" id="GO:0005506">
    <property type="term" value="F:iron ion binding"/>
    <property type="evidence" value="ECO:0007669"/>
    <property type="project" value="InterPro"/>
</dbReference>
<dbReference type="PRINTS" id="PR00385">
    <property type="entry name" value="P450"/>
</dbReference>
<dbReference type="InterPro" id="IPR017972">
    <property type="entry name" value="Cyt_P450_CS"/>
</dbReference>
<name>A0A9Q0FY93_9ROSI</name>
<proteinExistence type="inferred from homology"/>
<evidence type="ECO:0000256" key="5">
    <source>
        <dbReference type="ARBA" id="ARBA00022692"/>
    </source>
</evidence>
<keyword evidence="8 13" id="KW-0560">Oxidoreductase</keyword>
<dbReference type="PRINTS" id="PR00463">
    <property type="entry name" value="EP450I"/>
</dbReference>
<sequence length="223" mass="25385">MASLSTFWSLFQEICVAGSETSATAIEWTLSELMKNPSVMEKAQSEVRQVLGKKSNIEEADLGELKYLKLVLKEIFRLHPPNPMLLPRESLADIKIGGYDIPAKTKLIVNAWAIQRDPQYWDEPERFYPERFIDSNIDFKGSDFELLPFGGGRRMCPGIPYTVPFIELTLANLLCHFDWKLPTGMEPKDLDMTEAIGLIARRKNDLHLVPVPYPLLDNKLMSS</sequence>
<dbReference type="InterPro" id="IPR052306">
    <property type="entry name" value="CYP450_71D"/>
</dbReference>
<protein>
    <recommendedName>
        <fullName evidence="16">Cytochrome P450</fullName>
    </recommendedName>
</protein>
<accession>A0A9Q0FY93</accession>
<evidence type="ECO:0000256" key="11">
    <source>
        <dbReference type="ARBA" id="ARBA00023136"/>
    </source>
</evidence>
<dbReference type="PANTHER" id="PTHR47953:SF19">
    <property type="entry name" value="OS06G0641600 PROTEIN"/>
    <property type="match status" value="1"/>
</dbReference>
<dbReference type="PANTHER" id="PTHR47953">
    <property type="entry name" value="OS08G0105600 PROTEIN"/>
    <property type="match status" value="1"/>
</dbReference>
<evidence type="ECO:0000256" key="1">
    <source>
        <dbReference type="ARBA" id="ARBA00001971"/>
    </source>
</evidence>
<keyword evidence="11" id="KW-0472">Membrane</keyword>